<name>A0A7D7QFK2_9ACTN</name>
<evidence type="ECO:0000259" key="1">
    <source>
        <dbReference type="Pfam" id="PF13280"/>
    </source>
</evidence>
<sequence>MATPKVERLLNLVICLLWTRQYVTADYIRRNVAGYADGGHSDGGQSDEAFNRMFERDKNELRDLGIPLVTGRSPMAAGAEGYRIDRDTYELPEISLESDEAAAIAMAAALWDTPEVSTLSQTAILKLRAAGLDVRSEDDLGITSGGSSRSMGSEEVIAGLLAAIQAKRAVEFTHRSSATATPTTRRVEPWGVVSHRGRWYVVGHDRDRAATRTFRLSRISKVVAVGAADAVAVPPGTDLQQIVAAAVDSAAGSDGRTARIWVAADRAAGLRRAATTIEPGDLDGEPGDVVTLDIHSLSAVARMVLGVGHDAVVLDPPELRELVVAGLDRMSGVRV</sequence>
<dbReference type="AlphaFoldDB" id="A0A7D7QFK2"/>
<dbReference type="PANTHER" id="PTHR34580">
    <property type="match status" value="1"/>
</dbReference>
<organism evidence="3 4">
    <name type="scientific">Gordonia jinghuaiqii</name>
    <dbReference type="NCBI Taxonomy" id="2758710"/>
    <lineage>
        <taxon>Bacteria</taxon>
        <taxon>Bacillati</taxon>
        <taxon>Actinomycetota</taxon>
        <taxon>Actinomycetes</taxon>
        <taxon>Mycobacteriales</taxon>
        <taxon>Gordoniaceae</taxon>
        <taxon>Gordonia</taxon>
    </lineage>
</organism>
<reference evidence="4" key="1">
    <citation type="submission" date="2020-07" db="EMBL/GenBank/DDBJ databases">
        <title>novel species isolated from the respiratory tract of Marmot.</title>
        <authorList>
            <person name="Zhang G."/>
        </authorList>
    </citation>
    <scope>NUCLEOTIDE SEQUENCE [LARGE SCALE GENOMIC DNA]</scope>
    <source>
        <strain evidence="4">686</strain>
    </source>
</reference>
<dbReference type="EMBL" id="CP059491">
    <property type="protein sequence ID" value="QMS99701.1"/>
    <property type="molecule type" value="Genomic_DNA"/>
</dbReference>
<dbReference type="PROSITE" id="PS52050">
    <property type="entry name" value="WYL"/>
    <property type="match status" value="1"/>
</dbReference>
<evidence type="ECO:0000313" key="4">
    <source>
        <dbReference type="Proteomes" id="UP000515663"/>
    </source>
</evidence>
<dbReference type="InterPro" id="IPR051534">
    <property type="entry name" value="CBASS_pafABC_assoc_protein"/>
</dbReference>
<dbReference type="RefSeq" id="WP_219849100.1">
    <property type="nucleotide sequence ID" value="NZ_CP059491.1"/>
</dbReference>
<feature type="domain" description="WYL" evidence="1">
    <location>
        <begin position="156"/>
        <end position="222"/>
    </location>
</feature>
<dbReference type="Pfam" id="PF25583">
    <property type="entry name" value="WCX"/>
    <property type="match status" value="1"/>
</dbReference>
<evidence type="ECO:0000313" key="3">
    <source>
        <dbReference type="EMBL" id="QMS99701.1"/>
    </source>
</evidence>
<dbReference type="Pfam" id="PF13280">
    <property type="entry name" value="WYL"/>
    <property type="match status" value="1"/>
</dbReference>
<evidence type="ECO:0000259" key="2">
    <source>
        <dbReference type="Pfam" id="PF25583"/>
    </source>
</evidence>
<accession>A0A7D7QFK2</accession>
<gene>
    <name evidence="3" type="ORF">H1R19_11855</name>
</gene>
<keyword evidence="4" id="KW-1185">Reference proteome</keyword>
<dbReference type="KEGG" id="gji:H1R19_11855"/>
<dbReference type="Proteomes" id="UP000515663">
    <property type="component" value="Chromosome"/>
</dbReference>
<feature type="domain" description="WCX" evidence="2">
    <location>
        <begin position="256"/>
        <end position="330"/>
    </location>
</feature>
<proteinExistence type="predicted"/>
<dbReference type="InterPro" id="IPR026881">
    <property type="entry name" value="WYL_dom"/>
</dbReference>
<dbReference type="PANTHER" id="PTHR34580:SF3">
    <property type="entry name" value="PROTEIN PAFB"/>
    <property type="match status" value="1"/>
</dbReference>
<dbReference type="InterPro" id="IPR057727">
    <property type="entry name" value="WCX_dom"/>
</dbReference>
<protein>
    <submittedName>
        <fullName evidence="3">WYL domain-containing protein</fullName>
    </submittedName>
</protein>